<organism evidence="7 8">
    <name type="scientific">Devosia rhodophyticola</name>
    <dbReference type="NCBI Taxonomy" id="3026423"/>
    <lineage>
        <taxon>Bacteria</taxon>
        <taxon>Pseudomonadati</taxon>
        <taxon>Pseudomonadota</taxon>
        <taxon>Alphaproteobacteria</taxon>
        <taxon>Hyphomicrobiales</taxon>
        <taxon>Devosiaceae</taxon>
        <taxon>Devosia</taxon>
    </lineage>
</organism>
<keyword evidence="8" id="KW-1185">Reference proteome</keyword>
<sequence length="153" mass="16727">MQRATAYLAPGHTHSPTDQISLVADERRLRRKLLHTIGGNGVLVDFPQTLTLEHCGALLLENTEIVEIIAAPELLYQIEAQDGASLVQLAWHIGNRHTAAQLEGGRILIKRDHVLKTMLQGLGARIADITEPFFPVHGAYHAHGETAHALSAK</sequence>
<keyword evidence="2 5" id="KW-0963">Cytoplasm</keyword>
<dbReference type="SMART" id="SM00988">
    <property type="entry name" value="UreE_N"/>
    <property type="match status" value="1"/>
</dbReference>
<keyword evidence="4 5" id="KW-0143">Chaperone</keyword>
<evidence type="ECO:0000313" key="7">
    <source>
        <dbReference type="EMBL" id="WDR05297.1"/>
    </source>
</evidence>
<dbReference type="InterPro" id="IPR036118">
    <property type="entry name" value="UreE_N_sf"/>
</dbReference>
<dbReference type="CDD" id="cd00571">
    <property type="entry name" value="UreE"/>
    <property type="match status" value="1"/>
</dbReference>
<evidence type="ECO:0000256" key="3">
    <source>
        <dbReference type="ARBA" id="ARBA00022596"/>
    </source>
</evidence>
<comment type="function">
    <text evidence="5">Involved in urease metallocenter assembly. Binds nickel. Probably functions as a nickel donor during metallocenter assembly.</text>
</comment>
<dbReference type="PIRSF" id="PIRSF036402">
    <property type="entry name" value="Ureas_acces_UreE"/>
    <property type="match status" value="1"/>
</dbReference>
<comment type="subcellular location">
    <subcellularLocation>
        <location evidence="1 5">Cytoplasm</location>
    </subcellularLocation>
</comment>
<proteinExistence type="inferred from homology"/>
<dbReference type="RefSeq" id="WP_282210816.1">
    <property type="nucleotide sequence ID" value="NZ_CP118247.1"/>
</dbReference>
<feature type="domain" description="UreE urease accessory N-terminal" evidence="6">
    <location>
        <begin position="3"/>
        <end position="66"/>
    </location>
</feature>
<dbReference type="Proteomes" id="UP001222118">
    <property type="component" value="Chromosome"/>
</dbReference>
<evidence type="ECO:0000259" key="6">
    <source>
        <dbReference type="SMART" id="SM00988"/>
    </source>
</evidence>
<name>A0ABY7YVR8_9HYPH</name>
<evidence type="ECO:0000256" key="1">
    <source>
        <dbReference type="ARBA" id="ARBA00004496"/>
    </source>
</evidence>
<dbReference type="InterPro" id="IPR007864">
    <property type="entry name" value="UreE_C_dom"/>
</dbReference>
<evidence type="ECO:0000256" key="5">
    <source>
        <dbReference type="HAMAP-Rule" id="MF_00822"/>
    </source>
</evidence>
<dbReference type="SUPFAM" id="SSF69737">
    <property type="entry name" value="Urease metallochaperone UreE, C-terminal domain"/>
    <property type="match status" value="1"/>
</dbReference>
<dbReference type="HAMAP" id="MF_00822">
    <property type="entry name" value="UreE"/>
    <property type="match status" value="1"/>
</dbReference>
<dbReference type="InterPro" id="IPR012406">
    <property type="entry name" value="UreE"/>
</dbReference>
<keyword evidence="3 5" id="KW-0533">Nickel</keyword>
<evidence type="ECO:0000256" key="2">
    <source>
        <dbReference type="ARBA" id="ARBA00022490"/>
    </source>
</evidence>
<dbReference type="InterPro" id="IPR004029">
    <property type="entry name" value="UreE_N"/>
</dbReference>
<reference evidence="7 8" key="1">
    <citation type="submission" date="2023-02" db="EMBL/GenBank/DDBJ databases">
        <title>Devosia chondri sp. nov., isolated from the phycosphere of marine algae.</title>
        <authorList>
            <person name="Kim J.M."/>
            <person name="Lee J.K."/>
            <person name="Choi B.J."/>
            <person name="Bayburt H."/>
            <person name="Jeon C.O."/>
        </authorList>
    </citation>
    <scope>NUCLEOTIDE SEQUENCE [LARGE SCALE GENOMIC DNA]</scope>
    <source>
        <strain evidence="7 8">G2-5</strain>
    </source>
</reference>
<comment type="similarity">
    <text evidence="5">Belongs to the UreE family.</text>
</comment>
<accession>A0ABY7YVR8</accession>
<evidence type="ECO:0000256" key="4">
    <source>
        <dbReference type="ARBA" id="ARBA00023186"/>
    </source>
</evidence>
<dbReference type="EMBL" id="CP118247">
    <property type="protein sequence ID" value="WDR05297.1"/>
    <property type="molecule type" value="Genomic_DNA"/>
</dbReference>
<protein>
    <recommendedName>
        <fullName evidence="5">Urease accessory protein UreE</fullName>
    </recommendedName>
</protein>
<dbReference type="Gene3D" id="3.30.70.790">
    <property type="entry name" value="UreE, C-terminal domain"/>
    <property type="match status" value="1"/>
</dbReference>
<dbReference type="SUPFAM" id="SSF69287">
    <property type="entry name" value="Urease metallochaperone UreE, N-terminal domain"/>
    <property type="match status" value="1"/>
</dbReference>
<evidence type="ECO:0000313" key="8">
    <source>
        <dbReference type="Proteomes" id="UP001222118"/>
    </source>
</evidence>
<gene>
    <name evidence="5" type="primary">ureE</name>
    <name evidence="7" type="ORF">PSQ90_13515</name>
</gene>
<dbReference type="Gene3D" id="2.60.260.20">
    <property type="entry name" value="Urease metallochaperone UreE, N-terminal domain"/>
    <property type="match status" value="1"/>
</dbReference>
<dbReference type="Pfam" id="PF05194">
    <property type="entry name" value="UreE_C"/>
    <property type="match status" value="1"/>
</dbReference>